<evidence type="ECO:0000313" key="2">
    <source>
        <dbReference type="EMBL" id="TCL71644.1"/>
    </source>
</evidence>
<name>A0A4R1RYP8_HYDET</name>
<dbReference type="AlphaFoldDB" id="A0A4R1RYP8"/>
<sequence>MVPGYDGMPDETAGERDGSPNLTRGEPSASELHCRAADRTGGGMQGTFLGNRSGRRSVVDVPDPVGAGSRKKRWQFPGDLLY</sequence>
<accession>A0A4R1RYP8</accession>
<feature type="region of interest" description="Disordered" evidence="1">
    <location>
        <begin position="1"/>
        <end position="82"/>
    </location>
</feature>
<dbReference type="Proteomes" id="UP000295008">
    <property type="component" value="Unassembled WGS sequence"/>
</dbReference>
<evidence type="ECO:0000313" key="3">
    <source>
        <dbReference type="Proteomes" id="UP000295008"/>
    </source>
</evidence>
<comment type="caution">
    <text evidence="2">The sequence shown here is derived from an EMBL/GenBank/DDBJ whole genome shotgun (WGS) entry which is preliminary data.</text>
</comment>
<proteinExistence type="predicted"/>
<protein>
    <submittedName>
        <fullName evidence="2">Uncharacterized protein</fullName>
    </submittedName>
</protein>
<dbReference type="EMBL" id="SLUN01000007">
    <property type="protein sequence ID" value="TCL71644.1"/>
    <property type="molecule type" value="Genomic_DNA"/>
</dbReference>
<keyword evidence="3" id="KW-1185">Reference proteome</keyword>
<organism evidence="2 3">
    <name type="scientific">Hydrogenispora ethanolica</name>
    <dbReference type="NCBI Taxonomy" id="1082276"/>
    <lineage>
        <taxon>Bacteria</taxon>
        <taxon>Bacillati</taxon>
        <taxon>Bacillota</taxon>
        <taxon>Hydrogenispora</taxon>
    </lineage>
</organism>
<reference evidence="2 3" key="1">
    <citation type="submission" date="2019-03" db="EMBL/GenBank/DDBJ databases">
        <title>Genomic Encyclopedia of Type Strains, Phase IV (KMG-IV): sequencing the most valuable type-strain genomes for metagenomic binning, comparative biology and taxonomic classification.</title>
        <authorList>
            <person name="Goeker M."/>
        </authorList>
    </citation>
    <scope>NUCLEOTIDE SEQUENCE [LARGE SCALE GENOMIC DNA]</scope>
    <source>
        <strain evidence="2 3">LX-B</strain>
    </source>
</reference>
<evidence type="ECO:0000256" key="1">
    <source>
        <dbReference type="SAM" id="MobiDB-lite"/>
    </source>
</evidence>
<gene>
    <name evidence="2" type="ORF">EDC14_1007107</name>
</gene>